<dbReference type="PROSITE" id="PS00731">
    <property type="entry name" value="AP_NUCLEASE_F2_3"/>
    <property type="match status" value="1"/>
</dbReference>
<dbReference type="InterPro" id="IPR001719">
    <property type="entry name" value="AP_endonuc_2"/>
</dbReference>
<comment type="function">
    <text evidence="7">Endonuclease IV plays a role in DNA repair. It cleaves phosphodiester bonds at apurinic or apyrimidinic (AP) sites, generating a 3'-hydroxyl group and a 5'-terminal sugar phosphate.</text>
</comment>
<dbReference type="GO" id="GO:0008270">
    <property type="term" value="F:zinc ion binding"/>
    <property type="evidence" value="ECO:0007669"/>
    <property type="project" value="UniProtKB-UniRule"/>
</dbReference>
<feature type="binding site" evidence="7">
    <location>
        <position position="211"/>
    </location>
    <ligand>
        <name>Zn(2+)</name>
        <dbReference type="ChEBI" id="CHEBI:29105"/>
        <label>2</label>
    </ligand>
</feature>
<sequence>MIFAGSHISSAKGYAAMGKQIEKLGGDTFAFFTRNPRGGKAKDIKQEDVKEFLEISAVLKFGPLVAHAPYTLNACAAKENLRDFARDVMKDDLKRLEYTPGNYYNFHPGCHVGQGTEKGIEQIAEILNEIITPDQHTIVLLETMAGKGSEVGGRFEELRGILDRVALSEKVGVCLDTCHVWDAGYDIVNDLDGVLGEFDRVIGLERLKALHTNDSQNPRGSHKDRHATLGNGTIGRDAFVRLVNHPAVQGLPCIMETPNDEAGWTEEIAFMKHACRQ</sequence>
<proteinExistence type="inferred from homology"/>
<dbReference type="RefSeq" id="WP_231063266.1">
    <property type="nucleotide sequence ID" value="NZ_JAJNOR010000008.1"/>
</dbReference>
<dbReference type="Pfam" id="PF01261">
    <property type="entry name" value="AP_endonuc_2"/>
    <property type="match status" value="1"/>
</dbReference>
<dbReference type="PANTHER" id="PTHR21445:SF0">
    <property type="entry name" value="APURINIC-APYRIMIDINIC ENDONUCLEASE"/>
    <property type="match status" value="1"/>
</dbReference>
<keyword evidence="10" id="KW-1185">Reference proteome</keyword>
<name>A0AAP2RK59_9FIRM</name>
<evidence type="ECO:0000256" key="1">
    <source>
        <dbReference type="ARBA" id="ARBA00005340"/>
    </source>
</evidence>
<keyword evidence="2 7" id="KW-0479">Metal-binding</keyword>
<comment type="cofactor">
    <cofactor evidence="7">
        <name>Zn(2+)</name>
        <dbReference type="ChEBI" id="CHEBI:29105"/>
    </cofactor>
    <text evidence="7">Binds 3 Zn(2+) ions.</text>
</comment>
<organism evidence="9 10">
    <name type="scientific">Lientehia hominis</name>
    <dbReference type="NCBI Taxonomy" id="2897778"/>
    <lineage>
        <taxon>Bacteria</taxon>
        <taxon>Bacillati</taxon>
        <taxon>Bacillota</taxon>
        <taxon>Clostridia</taxon>
        <taxon>Lachnospirales</taxon>
        <taxon>Lachnospiraceae</taxon>
        <taxon>Lientehia</taxon>
    </lineage>
</organism>
<keyword evidence="4 7" id="KW-0378">Hydrolase</keyword>
<dbReference type="GO" id="GO:0008081">
    <property type="term" value="F:phosphoric diester hydrolase activity"/>
    <property type="evidence" value="ECO:0007669"/>
    <property type="project" value="TreeGrafter"/>
</dbReference>
<dbReference type="GO" id="GO:0006284">
    <property type="term" value="P:base-excision repair"/>
    <property type="evidence" value="ECO:0007669"/>
    <property type="project" value="TreeGrafter"/>
</dbReference>
<evidence type="ECO:0000313" key="9">
    <source>
        <dbReference type="EMBL" id="MCD2493411.1"/>
    </source>
</evidence>
<dbReference type="PROSITE" id="PS51432">
    <property type="entry name" value="AP_NUCLEASE_F2_4"/>
    <property type="match status" value="1"/>
</dbReference>
<keyword evidence="7" id="KW-0255">Endonuclease</keyword>
<dbReference type="InterPro" id="IPR013022">
    <property type="entry name" value="Xyl_isomerase-like_TIM-brl"/>
</dbReference>
<evidence type="ECO:0000256" key="2">
    <source>
        <dbReference type="ARBA" id="ARBA00022723"/>
    </source>
</evidence>
<dbReference type="InterPro" id="IPR018246">
    <property type="entry name" value="AP_endonuc_F2_Zn_BS"/>
</dbReference>
<dbReference type="InterPro" id="IPR036237">
    <property type="entry name" value="Xyl_isomerase-like_sf"/>
</dbReference>
<evidence type="ECO:0000256" key="3">
    <source>
        <dbReference type="ARBA" id="ARBA00022763"/>
    </source>
</evidence>
<dbReference type="GO" id="GO:0008833">
    <property type="term" value="F:deoxyribonuclease IV (phage-T4-induced) activity"/>
    <property type="evidence" value="ECO:0007669"/>
    <property type="project" value="UniProtKB-UniRule"/>
</dbReference>
<feature type="binding site" evidence="7">
    <location>
        <position position="224"/>
    </location>
    <ligand>
        <name>Zn(2+)</name>
        <dbReference type="ChEBI" id="CHEBI:29105"/>
        <label>3</label>
    </ligand>
</feature>
<keyword evidence="6 7" id="KW-0234">DNA repair</keyword>
<dbReference type="NCBIfam" id="TIGR00587">
    <property type="entry name" value="nfo"/>
    <property type="match status" value="1"/>
</dbReference>
<keyword evidence="5 7" id="KW-0862">Zinc</keyword>
<feature type="binding site" evidence="7">
    <location>
        <position position="107"/>
    </location>
    <ligand>
        <name>Zn(2+)</name>
        <dbReference type="ChEBI" id="CHEBI:29105"/>
        <label>1</label>
    </ligand>
</feature>
<evidence type="ECO:0000256" key="7">
    <source>
        <dbReference type="HAMAP-Rule" id="MF_00152"/>
    </source>
</evidence>
<dbReference type="PROSITE" id="PS00730">
    <property type="entry name" value="AP_NUCLEASE_F2_2"/>
    <property type="match status" value="1"/>
</dbReference>
<dbReference type="SUPFAM" id="SSF51658">
    <property type="entry name" value="Xylose isomerase-like"/>
    <property type="match status" value="1"/>
</dbReference>
<protein>
    <recommendedName>
        <fullName evidence="7">Probable endonuclease 4</fullName>
        <ecNumber evidence="7">3.1.21.2</ecNumber>
    </recommendedName>
    <alternativeName>
        <fullName evidence="7">Endodeoxyribonuclease IV</fullName>
    </alternativeName>
    <alternativeName>
        <fullName evidence="7">Endonuclease IV</fullName>
    </alternativeName>
</protein>
<dbReference type="PANTHER" id="PTHR21445">
    <property type="entry name" value="ENDONUCLEASE IV ENDODEOXYRIBONUCLEASE IV"/>
    <property type="match status" value="1"/>
</dbReference>
<gene>
    <name evidence="7" type="primary">nfo</name>
    <name evidence="9" type="ORF">LQE92_12375</name>
</gene>
<dbReference type="CDD" id="cd00019">
    <property type="entry name" value="AP2Ec"/>
    <property type="match status" value="1"/>
</dbReference>
<comment type="similarity">
    <text evidence="1 7">Belongs to the AP endonuclease 2 family.</text>
</comment>
<feature type="binding site" evidence="7">
    <location>
        <position position="226"/>
    </location>
    <ligand>
        <name>Zn(2+)</name>
        <dbReference type="ChEBI" id="CHEBI:29105"/>
        <label>3</label>
    </ligand>
</feature>
<dbReference type="SMART" id="SM00518">
    <property type="entry name" value="AP2Ec"/>
    <property type="match status" value="1"/>
</dbReference>
<accession>A0AAP2RK59</accession>
<evidence type="ECO:0000259" key="8">
    <source>
        <dbReference type="Pfam" id="PF01261"/>
    </source>
</evidence>
<dbReference type="GO" id="GO:0003677">
    <property type="term" value="F:DNA binding"/>
    <property type="evidence" value="ECO:0007669"/>
    <property type="project" value="InterPro"/>
</dbReference>
<evidence type="ECO:0000256" key="6">
    <source>
        <dbReference type="ARBA" id="ARBA00023204"/>
    </source>
</evidence>
<reference evidence="9 10" key="1">
    <citation type="submission" date="2021-11" db="EMBL/GenBank/DDBJ databases">
        <title>Lacrimispora sp. nov. NSJ-141 isolated from human feces.</title>
        <authorList>
            <person name="Abdugheni R."/>
        </authorList>
    </citation>
    <scope>NUCLEOTIDE SEQUENCE [LARGE SCALE GENOMIC DNA]</scope>
    <source>
        <strain evidence="9 10">NSJ-141</strain>
    </source>
</reference>
<keyword evidence="7" id="KW-0540">Nuclease</keyword>
<evidence type="ECO:0000256" key="5">
    <source>
        <dbReference type="ARBA" id="ARBA00022833"/>
    </source>
</evidence>
<dbReference type="Proteomes" id="UP001299265">
    <property type="component" value="Unassembled WGS sequence"/>
</dbReference>
<comment type="catalytic activity">
    <reaction evidence="7">
        <text>Endonucleolytic cleavage to 5'-phosphooligonucleotide end-products.</text>
        <dbReference type="EC" id="3.1.21.2"/>
    </reaction>
</comment>
<dbReference type="EMBL" id="JAJNOR010000008">
    <property type="protein sequence ID" value="MCD2493411.1"/>
    <property type="molecule type" value="Genomic_DNA"/>
</dbReference>
<dbReference type="FunFam" id="3.20.20.150:FF:000001">
    <property type="entry name" value="Probable endonuclease 4"/>
    <property type="match status" value="1"/>
</dbReference>
<dbReference type="HAMAP" id="MF_00152">
    <property type="entry name" value="Nfo"/>
    <property type="match status" value="1"/>
</dbReference>
<feature type="binding site" evidence="7">
    <location>
        <position position="67"/>
    </location>
    <ligand>
        <name>Zn(2+)</name>
        <dbReference type="ChEBI" id="CHEBI:29105"/>
        <label>1</label>
    </ligand>
</feature>
<dbReference type="EC" id="3.1.21.2" evidence="7"/>
<feature type="binding site" evidence="7">
    <location>
        <position position="176"/>
    </location>
    <ligand>
        <name>Zn(2+)</name>
        <dbReference type="ChEBI" id="CHEBI:29105"/>
        <label>2</label>
    </ligand>
</feature>
<feature type="binding site" evidence="7">
    <location>
        <position position="142"/>
    </location>
    <ligand>
        <name>Zn(2+)</name>
        <dbReference type="ChEBI" id="CHEBI:29105"/>
        <label>2</label>
    </ligand>
</feature>
<feature type="binding site" evidence="7">
    <location>
        <position position="179"/>
    </location>
    <ligand>
        <name>Zn(2+)</name>
        <dbReference type="ChEBI" id="CHEBI:29105"/>
        <label>3</label>
    </ligand>
</feature>
<evidence type="ECO:0000313" key="10">
    <source>
        <dbReference type="Proteomes" id="UP001299265"/>
    </source>
</evidence>
<feature type="binding site" evidence="7">
    <location>
        <position position="256"/>
    </location>
    <ligand>
        <name>Zn(2+)</name>
        <dbReference type="ChEBI" id="CHEBI:29105"/>
        <label>2</label>
    </ligand>
</feature>
<dbReference type="Gene3D" id="3.20.20.150">
    <property type="entry name" value="Divalent-metal-dependent TIM barrel enzymes"/>
    <property type="match status" value="1"/>
</dbReference>
<feature type="domain" description="Xylose isomerase-like TIM barrel" evidence="8">
    <location>
        <begin position="20"/>
        <end position="272"/>
    </location>
</feature>
<dbReference type="GO" id="GO:0003906">
    <property type="term" value="F:DNA-(apurinic or apyrimidinic site) endonuclease activity"/>
    <property type="evidence" value="ECO:0007669"/>
    <property type="project" value="TreeGrafter"/>
</dbReference>
<evidence type="ECO:0000256" key="4">
    <source>
        <dbReference type="ARBA" id="ARBA00022801"/>
    </source>
</evidence>
<keyword evidence="3 7" id="KW-0227">DNA damage</keyword>
<dbReference type="AlphaFoldDB" id="A0AAP2RK59"/>
<comment type="caution">
    <text evidence="9">The sequence shown here is derived from an EMBL/GenBank/DDBJ whole genome shotgun (WGS) entry which is preliminary data.</text>
</comment>
<feature type="binding site" evidence="7">
    <location>
        <position position="142"/>
    </location>
    <ligand>
        <name>Zn(2+)</name>
        <dbReference type="ChEBI" id="CHEBI:29105"/>
        <label>1</label>
    </ligand>
</feature>